<sequence>MIRKLLTVLGGLAVAGALSTTPATAQDAVYRGVQQSDASAKAWGDCPADRSCIFAGLGGGRPFAHFATGDGDLGDSSGPRGMNNRTKSVWNRTGQDWCYYDAAGFNQLIFIVGPGFQGDLLPEHRDKVTSLRPCP</sequence>
<proteinExistence type="predicted"/>
<accession>A0ABN0US57</accession>
<evidence type="ECO:0008006" key="4">
    <source>
        <dbReference type="Google" id="ProtNLM"/>
    </source>
</evidence>
<name>A0ABN0US57_9PSEU</name>
<dbReference type="Proteomes" id="UP001500416">
    <property type="component" value="Unassembled WGS sequence"/>
</dbReference>
<keyword evidence="3" id="KW-1185">Reference proteome</keyword>
<dbReference type="RefSeq" id="WP_343939326.1">
    <property type="nucleotide sequence ID" value="NZ_BAAABU010000029.1"/>
</dbReference>
<keyword evidence="1" id="KW-0732">Signal</keyword>
<feature type="chain" id="PRO_5047278407" description="Peptidase inhibitor family I36" evidence="1">
    <location>
        <begin position="26"/>
        <end position="135"/>
    </location>
</feature>
<feature type="signal peptide" evidence="1">
    <location>
        <begin position="1"/>
        <end position="25"/>
    </location>
</feature>
<dbReference type="Pfam" id="PF03995">
    <property type="entry name" value="Inhibitor_I36"/>
    <property type="match status" value="1"/>
</dbReference>
<evidence type="ECO:0000313" key="3">
    <source>
        <dbReference type="Proteomes" id="UP001500416"/>
    </source>
</evidence>
<gene>
    <name evidence="2" type="ORF">GCM10010492_71010</name>
</gene>
<evidence type="ECO:0000256" key="1">
    <source>
        <dbReference type="SAM" id="SignalP"/>
    </source>
</evidence>
<reference evidence="2 3" key="1">
    <citation type="journal article" date="2019" name="Int. J. Syst. Evol. Microbiol.">
        <title>The Global Catalogue of Microorganisms (GCM) 10K type strain sequencing project: providing services to taxonomists for standard genome sequencing and annotation.</title>
        <authorList>
            <consortium name="The Broad Institute Genomics Platform"/>
            <consortium name="The Broad Institute Genome Sequencing Center for Infectious Disease"/>
            <person name="Wu L."/>
            <person name="Ma J."/>
        </authorList>
    </citation>
    <scope>NUCLEOTIDE SEQUENCE [LARGE SCALE GENOMIC DNA]</scope>
    <source>
        <strain evidence="2 3">JCM 3380</strain>
    </source>
</reference>
<organism evidence="2 3">
    <name type="scientific">Saccharothrix mutabilis subsp. mutabilis</name>
    <dbReference type="NCBI Taxonomy" id="66855"/>
    <lineage>
        <taxon>Bacteria</taxon>
        <taxon>Bacillati</taxon>
        <taxon>Actinomycetota</taxon>
        <taxon>Actinomycetes</taxon>
        <taxon>Pseudonocardiales</taxon>
        <taxon>Pseudonocardiaceae</taxon>
        <taxon>Saccharothrix</taxon>
    </lineage>
</organism>
<protein>
    <recommendedName>
        <fullName evidence="4">Peptidase inhibitor family I36</fullName>
    </recommendedName>
</protein>
<dbReference type="EMBL" id="BAAABU010000029">
    <property type="protein sequence ID" value="GAA0259853.1"/>
    <property type="molecule type" value="Genomic_DNA"/>
</dbReference>
<evidence type="ECO:0000313" key="2">
    <source>
        <dbReference type="EMBL" id="GAA0259853.1"/>
    </source>
</evidence>
<comment type="caution">
    <text evidence="2">The sequence shown here is derived from an EMBL/GenBank/DDBJ whole genome shotgun (WGS) entry which is preliminary data.</text>
</comment>